<dbReference type="GO" id="GO:0019905">
    <property type="term" value="F:syntaxin binding"/>
    <property type="evidence" value="ECO:0007669"/>
    <property type="project" value="TreeGrafter"/>
</dbReference>
<proteinExistence type="inferred from homology"/>
<evidence type="ECO:0000256" key="4">
    <source>
        <dbReference type="ARBA" id="ARBA00022927"/>
    </source>
</evidence>
<keyword evidence="3" id="KW-0813">Transport</keyword>
<evidence type="ECO:0000256" key="1">
    <source>
        <dbReference type="ARBA" id="ARBA00004601"/>
    </source>
</evidence>
<dbReference type="GO" id="GO:0042147">
    <property type="term" value="P:retrograde transport, endosome to Golgi"/>
    <property type="evidence" value="ECO:0007669"/>
    <property type="project" value="InterPro"/>
</dbReference>
<keyword evidence="5" id="KW-0333">Golgi apparatus</keyword>
<evidence type="ECO:0000256" key="6">
    <source>
        <dbReference type="ARBA" id="ARBA00023054"/>
    </source>
</evidence>
<dbReference type="InterPro" id="IPR039745">
    <property type="entry name" value="Vps54"/>
</dbReference>
<evidence type="ECO:0000256" key="7">
    <source>
        <dbReference type="SAM" id="MobiDB-lite"/>
    </source>
</evidence>
<gene>
    <name evidence="9" type="ORF">ASPZODRAFT_129374</name>
</gene>
<dbReference type="InterPro" id="IPR012501">
    <property type="entry name" value="Vps54_C"/>
</dbReference>
<dbReference type="GO" id="GO:0000938">
    <property type="term" value="C:GARP complex"/>
    <property type="evidence" value="ECO:0007669"/>
    <property type="project" value="InterPro"/>
</dbReference>
<feature type="region of interest" description="Disordered" evidence="7">
    <location>
        <begin position="542"/>
        <end position="568"/>
    </location>
</feature>
<evidence type="ECO:0000313" key="10">
    <source>
        <dbReference type="Proteomes" id="UP000184188"/>
    </source>
</evidence>
<feature type="region of interest" description="Disordered" evidence="7">
    <location>
        <begin position="1"/>
        <end position="44"/>
    </location>
</feature>
<evidence type="ECO:0000313" key="9">
    <source>
        <dbReference type="EMBL" id="OJJ49005.1"/>
    </source>
</evidence>
<dbReference type="GeneID" id="34608714"/>
<dbReference type="PANTHER" id="PTHR12965">
    <property type="entry name" value="VACUOLAR PROTEIN SORTING 54"/>
    <property type="match status" value="1"/>
</dbReference>
<organism evidence="9 10">
    <name type="scientific">Penicilliopsis zonata CBS 506.65</name>
    <dbReference type="NCBI Taxonomy" id="1073090"/>
    <lineage>
        <taxon>Eukaryota</taxon>
        <taxon>Fungi</taxon>
        <taxon>Dikarya</taxon>
        <taxon>Ascomycota</taxon>
        <taxon>Pezizomycotina</taxon>
        <taxon>Eurotiomycetes</taxon>
        <taxon>Eurotiomycetidae</taxon>
        <taxon>Eurotiales</taxon>
        <taxon>Aspergillaceae</taxon>
        <taxon>Penicilliopsis</taxon>
    </lineage>
</organism>
<comment type="similarity">
    <text evidence="2">Belongs to the VPS54 family.</text>
</comment>
<feature type="compositionally biased region" description="Basic and acidic residues" evidence="7">
    <location>
        <begin position="559"/>
        <end position="568"/>
    </location>
</feature>
<evidence type="ECO:0000256" key="3">
    <source>
        <dbReference type="ARBA" id="ARBA00022448"/>
    </source>
</evidence>
<protein>
    <recommendedName>
        <fullName evidence="8">Vacuolar protein sorting-associated protein 54 C-terminal domain-containing protein</fullName>
    </recommendedName>
</protein>
<name>A0A1L9SP44_9EURO</name>
<accession>A0A1L9SP44</accession>
<evidence type="ECO:0000256" key="5">
    <source>
        <dbReference type="ARBA" id="ARBA00023034"/>
    </source>
</evidence>
<comment type="subcellular location">
    <subcellularLocation>
        <location evidence="1">Golgi apparatus</location>
        <location evidence="1">trans-Golgi network</location>
    </subcellularLocation>
</comment>
<dbReference type="VEuPathDB" id="FungiDB:ASPZODRAFT_129374"/>
<feature type="region of interest" description="Disordered" evidence="7">
    <location>
        <begin position="142"/>
        <end position="212"/>
    </location>
</feature>
<dbReference type="OrthoDB" id="10259024at2759"/>
<dbReference type="STRING" id="1073090.A0A1L9SP44"/>
<evidence type="ECO:0000256" key="2">
    <source>
        <dbReference type="ARBA" id="ARBA00009150"/>
    </source>
</evidence>
<dbReference type="Pfam" id="PF07928">
    <property type="entry name" value="Vps54"/>
    <property type="match status" value="1"/>
</dbReference>
<dbReference type="RefSeq" id="XP_022583515.1">
    <property type="nucleotide sequence ID" value="XM_022722249.1"/>
</dbReference>
<sequence>MSSASPRKSIDSIASGASTPSLSQYSVNQAESPRVAPQRYGLRRGSTASSIASIGGILDPSHNYSSIAESGQNAISTLLQPPIVRTGLVPHTAVATTGYKPPTSRDIPPVTLTNIPHVESKSFQPYLSQVGSLYDAFQQAKENTADQERPLSRASSKPTSPKLDEYDGFLSRPLERRPSAISVGSRATSPFDPRGRRRSSSGRGRGQGVTPLSTIPQIYFDDNFHLENPRVFDVVSEKSEVVRPPLKTGKDDKGTNGAAVEPSYSGRKALATNAILQEKLSWYMDTVEIHLISSISTASKSFFTALGSLRELHSEAADSVRRIQVLRKDLQKIDKEMALGGLKIVNLRRRRENVRMLADAVTQLREVIDSVLRCEGLVENGDIEEAADGLEEVERLMAGETVSKVSEEGAESAEHPRKRLDLRRLKALEGASDDLNQLNHRIGMAYESRFLNDLLGDLRRHVENVSGEITLLRWGSSFQRQRGAQRTAAASSPAYMVFDDELRSRLRSQLTGLARAHHTTAAATSFKTAILKEMKGLIRKHLPSSNEDDNESMASVSTHNDRHLSQHEKSSILARNLRALDPEDAYLMLNRVYTGVSESLRRLSVQVKILLDIASGLSSPMGSSLKSPPRSPNVPKMDYIGEKLVADGRMTAAIMAQDEILQVLDMSSLLGQAVDISQSQITKVLKVRSEQTSQLPVRDFLKYFTLNRLFADECEAISGRSGTALKTVVGNHIRDYITRFGENQRHRLVEVMDSDRWDARDFGDDENATLSRILEASTKDIDSWAEASKIWLPVGAKDQPQAVQTNGTTVNGSGKERTRSAVIDEQRYILPESALAMMKSIEEFEFLVTNIPSMMQEIGSNLLESLKLFNSRSSQLILGAGATRSAGLNKITTKHLALSSQALSFIVALVPYVREFFRRHSQSSPLMAEFDKVKRLCQEHQSGISEKLVDIMSSRCAMHVETMRKIDWDAAPSSSAVSPYMDTLTRETGTLHRVLSKHLPESSVMMIMVPVFNSYREQWSRAFQEANITTEAGKKRMQNDLEYFNARMSKINGAGNLGEHLLSLIQSKPITSPPPAKDSTASLPLPHPEPSKSPSNSSTSEKGSPKPADA</sequence>
<evidence type="ECO:0000259" key="8">
    <source>
        <dbReference type="Pfam" id="PF07928"/>
    </source>
</evidence>
<keyword evidence="10" id="KW-1185">Reference proteome</keyword>
<dbReference type="GO" id="GO:0006896">
    <property type="term" value="P:Golgi to vacuole transport"/>
    <property type="evidence" value="ECO:0007669"/>
    <property type="project" value="TreeGrafter"/>
</dbReference>
<reference evidence="10" key="1">
    <citation type="journal article" date="2017" name="Genome Biol.">
        <title>Comparative genomics reveals high biological diversity and specific adaptations in the industrially and medically important fungal genus Aspergillus.</title>
        <authorList>
            <person name="de Vries R.P."/>
            <person name="Riley R."/>
            <person name="Wiebenga A."/>
            <person name="Aguilar-Osorio G."/>
            <person name="Amillis S."/>
            <person name="Uchima C.A."/>
            <person name="Anderluh G."/>
            <person name="Asadollahi M."/>
            <person name="Askin M."/>
            <person name="Barry K."/>
            <person name="Battaglia E."/>
            <person name="Bayram O."/>
            <person name="Benocci T."/>
            <person name="Braus-Stromeyer S.A."/>
            <person name="Caldana C."/>
            <person name="Canovas D."/>
            <person name="Cerqueira G.C."/>
            <person name="Chen F."/>
            <person name="Chen W."/>
            <person name="Choi C."/>
            <person name="Clum A."/>
            <person name="Dos Santos R.A."/>
            <person name="Damasio A.R."/>
            <person name="Diallinas G."/>
            <person name="Emri T."/>
            <person name="Fekete E."/>
            <person name="Flipphi M."/>
            <person name="Freyberg S."/>
            <person name="Gallo A."/>
            <person name="Gournas C."/>
            <person name="Habgood R."/>
            <person name="Hainaut M."/>
            <person name="Harispe M.L."/>
            <person name="Henrissat B."/>
            <person name="Hilden K.S."/>
            <person name="Hope R."/>
            <person name="Hossain A."/>
            <person name="Karabika E."/>
            <person name="Karaffa L."/>
            <person name="Karanyi Z."/>
            <person name="Krasevec N."/>
            <person name="Kuo A."/>
            <person name="Kusch H."/>
            <person name="LaButti K."/>
            <person name="Lagendijk E.L."/>
            <person name="Lapidus A."/>
            <person name="Levasseur A."/>
            <person name="Lindquist E."/>
            <person name="Lipzen A."/>
            <person name="Logrieco A.F."/>
            <person name="MacCabe A."/>
            <person name="Maekelae M.R."/>
            <person name="Malavazi I."/>
            <person name="Melin P."/>
            <person name="Meyer V."/>
            <person name="Mielnichuk N."/>
            <person name="Miskei M."/>
            <person name="Molnar A.P."/>
            <person name="Mule G."/>
            <person name="Ngan C.Y."/>
            <person name="Orejas M."/>
            <person name="Orosz E."/>
            <person name="Ouedraogo J.P."/>
            <person name="Overkamp K.M."/>
            <person name="Park H.-S."/>
            <person name="Perrone G."/>
            <person name="Piumi F."/>
            <person name="Punt P.J."/>
            <person name="Ram A.F."/>
            <person name="Ramon A."/>
            <person name="Rauscher S."/>
            <person name="Record E."/>
            <person name="Riano-Pachon D.M."/>
            <person name="Robert V."/>
            <person name="Roehrig J."/>
            <person name="Ruller R."/>
            <person name="Salamov A."/>
            <person name="Salih N.S."/>
            <person name="Samson R.A."/>
            <person name="Sandor E."/>
            <person name="Sanguinetti M."/>
            <person name="Schuetze T."/>
            <person name="Sepcic K."/>
            <person name="Shelest E."/>
            <person name="Sherlock G."/>
            <person name="Sophianopoulou V."/>
            <person name="Squina F.M."/>
            <person name="Sun H."/>
            <person name="Susca A."/>
            <person name="Todd R.B."/>
            <person name="Tsang A."/>
            <person name="Unkles S.E."/>
            <person name="van de Wiele N."/>
            <person name="van Rossen-Uffink D."/>
            <person name="Oliveira J.V."/>
            <person name="Vesth T.C."/>
            <person name="Visser J."/>
            <person name="Yu J.-H."/>
            <person name="Zhou M."/>
            <person name="Andersen M.R."/>
            <person name="Archer D.B."/>
            <person name="Baker S.E."/>
            <person name="Benoit I."/>
            <person name="Brakhage A.A."/>
            <person name="Braus G.H."/>
            <person name="Fischer R."/>
            <person name="Frisvad J.C."/>
            <person name="Goldman G.H."/>
            <person name="Houbraken J."/>
            <person name="Oakley B."/>
            <person name="Pocsi I."/>
            <person name="Scazzocchio C."/>
            <person name="Seiboth B."/>
            <person name="vanKuyk P.A."/>
            <person name="Wortman J."/>
            <person name="Dyer P.S."/>
            <person name="Grigoriev I.V."/>
        </authorList>
    </citation>
    <scope>NUCLEOTIDE SEQUENCE [LARGE SCALE GENOMIC DNA]</scope>
    <source>
        <strain evidence="10">CBS 506.65</strain>
    </source>
</reference>
<feature type="domain" description="Vacuolar protein sorting-associated protein 54 C-terminal" evidence="8">
    <location>
        <begin position="826"/>
        <end position="955"/>
    </location>
</feature>
<keyword evidence="6" id="KW-0175">Coiled coil</keyword>
<dbReference type="AlphaFoldDB" id="A0A1L9SP44"/>
<dbReference type="EMBL" id="KV878338">
    <property type="protein sequence ID" value="OJJ49005.1"/>
    <property type="molecule type" value="Genomic_DNA"/>
</dbReference>
<dbReference type="Proteomes" id="UP000184188">
    <property type="component" value="Unassembled WGS sequence"/>
</dbReference>
<keyword evidence="4" id="KW-0653">Protein transport</keyword>
<feature type="compositionally biased region" description="Low complexity" evidence="7">
    <location>
        <begin position="1092"/>
        <end position="1110"/>
    </location>
</feature>
<dbReference type="GO" id="GO:0015031">
    <property type="term" value="P:protein transport"/>
    <property type="evidence" value="ECO:0007669"/>
    <property type="project" value="UniProtKB-KW"/>
</dbReference>
<feature type="compositionally biased region" description="Polar residues" evidence="7">
    <location>
        <begin position="15"/>
        <end position="31"/>
    </location>
</feature>
<dbReference type="PANTHER" id="PTHR12965:SF0">
    <property type="entry name" value="VACUOLAR PROTEIN SORTING-ASSOCIATED PROTEIN 54"/>
    <property type="match status" value="1"/>
</dbReference>
<dbReference type="GO" id="GO:0005829">
    <property type="term" value="C:cytosol"/>
    <property type="evidence" value="ECO:0007669"/>
    <property type="project" value="GOC"/>
</dbReference>
<feature type="region of interest" description="Disordered" evidence="7">
    <location>
        <begin position="1068"/>
        <end position="1110"/>
    </location>
</feature>
<dbReference type="Gene3D" id="6.10.250.860">
    <property type="match status" value="1"/>
</dbReference>